<dbReference type="Gene3D" id="1.10.439.10">
    <property type="entry name" value="Penicillin Amidohydrolase, domain 1"/>
    <property type="match status" value="1"/>
</dbReference>
<dbReference type="AlphaFoldDB" id="A0A1F5VNH4"/>
<proteinExistence type="inferred from homology"/>
<feature type="binding site" evidence="5">
    <location>
        <position position="315"/>
    </location>
    <ligand>
        <name>Ca(2+)</name>
        <dbReference type="ChEBI" id="CHEBI:29108"/>
    </ligand>
</feature>
<protein>
    <recommendedName>
        <fullName evidence="8">Peptidase S45</fullName>
    </recommendedName>
</protein>
<feature type="active site" description="Nucleophile" evidence="4">
    <location>
        <position position="243"/>
    </location>
</feature>
<dbReference type="InterPro" id="IPR043146">
    <property type="entry name" value="Penicillin_amidase_N_B-knob"/>
</dbReference>
<evidence type="ECO:0000256" key="4">
    <source>
        <dbReference type="PIRSR" id="PIRSR001227-1"/>
    </source>
</evidence>
<dbReference type="InterPro" id="IPR023343">
    <property type="entry name" value="Penicillin_amidase_dom1"/>
</dbReference>
<dbReference type="InterPro" id="IPR002692">
    <property type="entry name" value="S45"/>
</dbReference>
<gene>
    <name evidence="6" type="ORF">A2Y62_00620</name>
</gene>
<dbReference type="EMBL" id="MFGW01000124">
    <property type="protein sequence ID" value="OGF64965.1"/>
    <property type="molecule type" value="Genomic_DNA"/>
</dbReference>
<evidence type="ECO:0000313" key="6">
    <source>
        <dbReference type="EMBL" id="OGF64965.1"/>
    </source>
</evidence>
<dbReference type="Proteomes" id="UP000178943">
    <property type="component" value="Unassembled WGS sequence"/>
</dbReference>
<dbReference type="PANTHER" id="PTHR34218:SF4">
    <property type="entry name" value="ACYL-HOMOSERINE LACTONE ACYLASE QUIP"/>
    <property type="match status" value="1"/>
</dbReference>
<name>A0A1F5VNH4_9BACT</name>
<evidence type="ECO:0000313" key="7">
    <source>
        <dbReference type="Proteomes" id="UP000178943"/>
    </source>
</evidence>
<dbReference type="GO" id="GO:0046872">
    <property type="term" value="F:metal ion binding"/>
    <property type="evidence" value="ECO:0007669"/>
    <property type="project" value="UniProtKB-KW"/>
</dbReference>
<keyword evidence="3" id="KW-0865">Zymogen</keyword>
<sequence>MRLRWCAAIVFLVIIVLVFYSATIIKTWFSIRKSIPVYTGEFSAPSIGNEIHIFWDEAGIPHIFTENEEDYFFALGYIHAMERLFQMESYRRLAGGKLSEIYGEEGVSVDTFFRCLNLTETVRLEEFILEPELKNKLRFYTNGINYFIKKNQERLSPEFIFLNIEPELWEVSDVLKIMKVISWNFSFNYQAKKIFWKLRQKVSIDKVLTGAYPLEYPAIVNDSASEEEAIDKYLGGLTGTAASNSWVVDPNLSVSNHVLLANDMHSISSIPTLWYQAHGNIKGRNILGAGIPGIPFYLVGRNDAISWGITILPADTQDIDLHKETALSNIQFDRKIEKIEAKGGEIILINVHTGEHSRGMIPACDDYFNKQAYEIFWTGFIPGENLKAFYLMNNATTWNDFLQALSLASAPPFNFIYGDNRGNIGYYPAGLIPKRINQISLFPYTTHQEWNDFLSHDEKPRLYNPQSHYIITANNKITDDQRSELFAIDWLGSFRAERIQELLTTKKQFKIEDFQAFQLDTKSTIAEIVVPYIKKLPDNMLTAEALKVKQHILQWNVHVNDSIGALFFEVYYSSFMRATFEDELGKDLYDRYAEFVSQGRYTGIVAIIEDKENRWFDNIQTSSKENRDIILANALDSSYQWLVEHLGKDRSQWKWSALHKVEYVHPLADTWLTRRLFNIPPVGIDGSIDTVNTGLFKLDDTYDVHLISTLRFIVDLNGLNETYSIINIGQSGHPMSRHYKDQMDLWRQGKLYKWVISKEALEKITRQKMKFIPVSKHQKVN</sequence>
<keyword evidence="5" id="KW-0106">Calcium</keyword>
<comment type="caution">
    <text evidence="6">The sequence shown here is derived from an EMBL/GenBank/DDBJ whole genome shotgun (WGS) entry which is preliminary data.</text>
</comment>
<dbReference type="SUPFAM" id="SSF56235">
    <property type="entry name" value="N-terminal nucleophile aminohydrolases (Ntn hydrolases)"/>
    <property type="match status" value="1"/>
</dbReference>
<comment type="cofactor">
    <cofactor evidence="5">
        <name>Ca(2+)</name>
        <dbReference type="ChEBI" id="CHEBI:29108"/>
    </cofactor>
    <text evidence="5">Binds 1 Ca(2+) ion per dimer.</text>
</comment>
<feature type="binding site" evidence="5">
    <location>
        <position position="318"/>
    </location>
    <ligand>
        <name>Ca(2+)</name>
        <dbReference type="ChEBI" id="CHEBI:29108"/>
    </ligand>
</feature>
<evidence type="ECO:0000256" key="5">
    <source>
        <dbReference type="PIRSR" id="PIRSR001227-2"/>
    </source>
</evidence>
<dbReference type="STRING" id="1817863.A2Y62_00620"/>
<keyword evidence="2" id="KW-0378">Hydrolase</keyword>
<comment type="similarity">
    <text evidence="1">Belongs to the peptidase S45 family.</text>
</comment>
<dbReference type="Pfam" id="PF01804">
    <property type="entry name" value="Penicil_amidase"/>
    <property type="match status" value="1"/>
</dbReference>
<dbReference type="Gene3D" id="2.30.120.10">
    <property type="match status" value="1"/>
</dbReference>
<dbReference type="InterPro" id="IPR043147">
    <property type="entry name" value="Penicillin_amidase_A-knob"/>
</dbReference>
<dbReference type="PANTHER" id="PTHR34218">
    <property type="entry name" value="PEPTIDASE S45 PENICILLIN AMIDASE"/>
    <property type="match status" value="1"/>
</dbReference>
<evidence type="ECO:0000256" key="3">
    <source>
        <dbReference type="ARBA" id="ARBA00023145"/>
    </source>
</evidence>
<dbReference type="Gene3D" id="1.10.1400.10">
    <property type="match status" value="1"/>
</dbReference>
<keyword evidence="5" id="KW-0479">Metal-binding</keyword>
<organism evidence="6 7">
    <name type="scientific">Candidatus Fischerbacteria bacterium RBG_13_37_8</name>
    <dbReference type="NCBI Taxonomy" id="1817863"/>
    <lineage>
        <taxon>Bacteria</taxon>
        <taxon>Candidatus Fischeribacteriota</taxon>
    </lineage>
</organism>
<dbReference type="Gene3D" id="3.60.20.10">
    <property type="entry name" value="Glutamine Phosphoribosylpyrophosphate, subunit 1, domain 1"/>
    <property type="match status" value="1"/>
</dbReference>
<evidence type="ECO:0008006" key="8">
    <source>
        <dbReference type="Google" id="ProtNLM"/>
    </source>
</evidence>
<dbReference type="PIRSF" id="PIRSF001227">
    <property type="entry name" value="Pen_acylase"/>
    <property type="match status" value="1"/>
</dbReference>
<dbReference type="GO" id="GO:0017000">
    <property type="term" value="P:antibiotic biosynthetic process"/>
    <property type="evidence" value="ECO:0007669"/>
    <property type="project" value="InterPro"/>
</dbReference>
<dbReference type="InterPro" id="IPR014395">
    <property type="entry name" value="Pen/GL7ACA/AHL_acylase"/>
</dbReference>
<reference evidence="6 7" key="1">
    <citation type="journal article" date="2016" name="Nat. Commun.">
        <title>Thousands of microbial genomes shed light on interconnected biogeochemical processes in an aquifer system.</title>
        <authorList>
            <person name="Anantharaman K."/>
            <person name="Brown C.T."/>
            <person name="Hug L.A."/>
            <person name="Sharon I."/>
            <person name="Castelle C.J."/>
            <person name="Probst A.J."/>
            <person name="Thomas B.C."/>
            <person name="Singh A."/>
            <person name="Wilkins M.J."/>
            <person name="Karaoz U."/>
            <person name="Brodie E.L."/>
            <person name="Williams K.H."/>
            <person name="Hubbard S.S."/>
            <person name="Banfield J.F."/>
        </authorList>
    </citation>
    <scope>NUCLEOTIDE SEQUENCE [LARGE SCALE GENOMIC DNA]</scope>
</reference>
<evidence type="ECO:0000256" key="1">
    <source>
        <dbReference type="ARBA" id="ARBA00006586"/>
    </source>
</evidence>
<dbReference type="InterPro" id="IPR029055">
    <property type="entry name" value="Ntn_hydrolases_N"/>
</dbReference>
<accession>A0A1F5VNH4</accession>
<evidence type="ECO:0000256" key="2">
    <source>
        <dbReference type="ARBA" id="ARBA00022801"/>
    </source>
</evidence>
<dbReference type="GO" id="GO:0016811">
    <property type="term" value="F:hydrolase activity, acting on carbon-nitrogen (but not peptide) bonds, in linear amides"/>
    <property type="evidence" value="ECO:0007669"/>
    <property type="project" value="InterPro"/>
</dbReference>